<sequence>MSGTDGSKRQRTDDRQSTSTSPEPSISTKAHSSSVPNLPRIEKSETPPMPAPVSDGSQHDLSSRDLLERILTSQERLATDVARLQATMDAVLAILNQPQFGHSYQHHQQMLAKNHQSLEPASTKHPIRDSSPLPSLFPSKSLATDRLSPPAPATSSVISSISLNPQSKYSSIIAEDSSNVSTSSYQSTTSISQSYSHEYYQAGGTRNPASSYYSTPPPPATLAESRLQAFSSSIALPPPAALSLASQPQAQPGHPVIPRLRSPQPVPSYHHQQSRHYQHIAHHQQQQQQLPGSLPPPPTTPISAPPTSSSPFSSARYQPPSQSQSQSQQQPPKKSASRLSHQVHMQYNARPTSASPHRMQHQQQHTEQSVSLPPIIRPPSTTYAQNIGANVYPSSSVRGSMVMPHRQGTPRVPPMAIAGMATAAIGSSVAGAGTSPYSPASSLASSMLVDATPTTAKPSPSPQSATLPGISGFSRGPPPPLNTADSTSTSGMMMEEVRGSSAGVSGSRSNRHHSTQQHFHGPSRSYSIDAVSGSNTVVAQQKVEKNRFQANIRSFVDQYFTVPTNAHWDYQQSFKAPRNAQTTQHVIQAFHAAHGGTYDRIEHGLGVYFSSLKAKHRTTEDKAMLKQQRDRRRARRIKKAAGRRKVFDQAQYPFLPPEFDAQLCFVPAAMSPEHTDDDGEVKVGFLPWRQNTFTKLFRHLDTLRPKRTPRPTNTNLSGGSAPPPDIQSFLIDPEYVAVDRAQEESHDPEEDIEMESSSDGGETRPESAMYM</sequence>
<feature type="region of interest" description="Disordered" evidence="1">
    <location>
        <begin position="452"/>
        <end position="524"/>
    </location>
</feature>
<feature type="compositionally biased region" description="Basic and acidic residues" evidence="1">
    <location>
        <begin position="1"/>
        <end position="16"/>
    </location>
</feature>
<evidence type="ECO:0000313" key="2">
    <source>
        <dbReference type="EMBL" id="KAJ2678335.1"/>
    </source>
</evidence>
<feature type="compositionally biased region" description="Polar residues" evidence="1">
    <location>
        <begin position="337"/>
        <end position="371"/>
    </location>
</feature>
<feature type="compositionally biased region" description="Pro residues" evidence="1">
    <location>
        <begin position="293"/>
        <end position="304"/>
    </location>
</feature>
<name>A0A9W8G8N9_9FUNG</name>
<feature type="compositionally biased region" description="Low complexity" evidence="1">
    <location>
        <begin position="499"/>
        <end position="508"/>
    </location>
</feature>
<dbReference type="AlphaFoldDB" id="A0A9W8G8N9"/>
<evidence type="ECO:0000313" key="3">
    <source>
        <dbReference type="Proteomes" id="UP001151518"/>
    </source>
</evidence>
<comment type="caution">
    <text evidence="2">The sequence shown here is derived from an EMBL/GenBank/DDBJ whole genome shotgun (WGS) entry which is preliminary data.</text>
</comment>
<dbReference type="OrthoDB" id="5549305at2759"/>
<feature type="compositionally biased region" description="Low complexity" evidence="1">
    <location>
        <begin position="283"/>
        <end position="292"/>
    </location>
</feature>
<proteinExistence type="predicted"/>
<evidence type="ECO:0000256" key="1">
    <source>
        <dbReference type="SAM" id="MobiDB-lite"/>
    </source>
</evidence>
<dbReference type="Proteomes" id="UP001151518">
    <property type="component" value="Unassembled WGS sequence"/>
</dbReference>
<feature type="compositionally biased region" description="Low complexity" evidence="1">
    <location>
        <begin position="130"/>
        <end position="142"/>
    </location>
</feature>
<reference evidence="2" key="1">
    <citation type="submission" date="2022-07" db="EMBL/GenBank/DDBJ databases">
        <title>Phylogenomic reconstructions and comparative analyses of Kickxellomycotina fungi.</title>
        <authorList>
            <person name="Reynolds N.K."/>
            <person name="Stajich J.E."/>
            <person name="Barry K."/>
            <person name="Grigoriev I.V."/>
            <person name="Crous P."/>
            <person name="Smith M.E."/>
        </authorList>
    </citation>
    <scope>NUCLEOTIDE SEQUENCE</scope>
    <source>
        <strain evidence="2">NRRL 3115</strain>
    </source>
</reference>
<dbReference type="EMBL" id="JANBTW010000022">
    <property type="protein sequence ID" value="KAJ2678335.1"/>
    <property type="molecule type" value="Genomic_DNA"/>
</dbReference>
<feature type="region of interest" description="Disordered" evidence="1">
    <location>
        <begin position="703"/>
        <end position="771"/>
    </location>
</feature>
<organism evidence="2 3">
    <name type="scientific">Coemansia spiralis</name>
    <dbReference type="NCBI Taxonomy" id="417178"/>
    <lineage>
        <taxon>Eukaryota</taxon>
        <taxon>Fungi</taxon>
        <taxon>Fungi incertae sedis</taxon>
        <taxon>Zoopagomycota</taxon>
        <taxon>Kickxellomycotina</taxon>
        <taxon>Kickxellomycetes</taxon>
        <taxon>Kickxellales</taxon>
        <taxon>Kickxellaceae</taxon>
        <taxon>Coemansia</taxon>
    </lineage>
</organism>
<feature type="compositionally biased region" description="Low complexity" evidence="1">
    <location>
        <begin position="305"/>
        <end position="332"/>
    </location>
</feature>
<accession>A0A9W8G8N9</accession>
<feature type="region of interest" description="Disordered" evidence="1">
    <location>
        <begin position="1"/>
        <end position="61"/>
    </location>
</feature>
<gene>
    <name evidence="2" type="ORF">GGI25_002507</name>
</gene>
<protein>
    <submittedName>
        <fullName evidence="2">Uncharacterized protein</fullName>
    </submittedName>
</protein>
<feature type="region of interest" description="Disordered" evidence="1">
    <location>
        <begin position="117"/>
        <end position="157"/>
    </location>
</feature>
<feature type="region of interest" description="Disordered" evidence="1">
    <location>
        <begin position="244"/>
        <end position="374"/>
    </location>
</feature>
<feature type="compositionally biased region" description="Basic residues" evidence="1">
    <location>
        <begin position="272"/>
        <end position="282"/>
    </location>
</feature>
<feature type="compositionally biased region" description="Low complexity" evidence="1">
    <location>
        <begin position="452"/>
        <end position="466"/>
    </location>
</feature>
<feature type="compositionally biased region" description="Acidic residues" evidence="1">
    <location>
        <begin position="746"/>
        <end position="756"/>
    </location>
</feature>
<feature type="compositionally biased region" description="Low complexity" evidence="1">
    <location>
        <begin position="17"/>
        <end position="28"/>
    </location>
</feature>